<accession>A0AAD4LR23</accession>
<evidence type="ECO:0000313" key="2">
    <source>
        <dbReference type="EMBL" id="KAH9001503.1"/>
    </source>
</evidence>
<reference evidence="2" key="1">
    <citation type="submission" date="2022-01" db="EMBL/GenBank/DDBJ databases">
        <title>Comparative genomics reveals a dynamic genome evolution in the ectomycorrhizal milk-cap (Lactarius) mushrooms.</title>
        <authorList>
            <consortium name="DOE Joint Genome Institute"/>
            <person name="Lebreton A."/>
            <person name="Tang N."/>
            <person name="Kuo A."/>
            <person name="LaButti K."/>
            <person name="Drula E."/>
            <person name="Barry K."/>
            <person name="Clum A."/>
            <person name="Lipzen A."/>
            <person name="Mousain D."/>
            <person name="Ng V."/>
            <person name="Wang R."/>
            <person name="Wang X."/>
            <person name="Dai Y."/>
            <person name="Henrissat B."/>
            <person name="Grigoriev I.V."/>
            <person name="Guerin-Laguette A."/>
            <person name="Yu F."/>
            <person name="Martin F.M."/>
        </authorList>
    </citation>
    <scope>NUCLEOTIDE SEQUENCE</scope>
    <source>
        <strain evidence="2">QP</strain>
    </source>
</reference>
<feature type="compositionally biased region" description="Pro residues" evidence="1">
    <location>
        <begin position="154"/>
        <end position="170"/>
    </location>
</feature>
<feature type="compositionally biased region" description="Basic residues" evidence="1">
    <location>
        <begin position="75"/>
        <end position="86"/>
    </location>
</feature>
<dbReference type="Proteomes" id="UP001201163">
    <property type="component" value="Unassembled WGS sequence"/>
</dbReference>
<evidence type="ECO:0000313" key="3">
    <source>
        <dbReference type="Proteomes" id="UP001201163"/>
    </source>
</evidence>
<organism evidence="2 3">
    <name type="scientific">Lactarius akahatsu</name>
    <dbReference type="NCBI Taxonomy" id="416441"/>
    <lineage>
        <taxon>Eukaryota</taxon>
        <taxon>Fungi</taxon>
        <taxon>Dikarya</taxon>
        <taxon>Basidiomycota</taxon>
        <taxon>Agaricomycotina</taxon>
        <taxon>Agaricomycetes</taxon>
        <taxon>Russulales</taxon>
        <taxon>Russulaceae</taxon>
        <taxon>Lactarius</taxon>
    </lineage>
</organism>
<feature type="compositionally biased region" description="Polar residues" evidence="1">
    <location>
        <begin position="1"/>
        <end position="16"/>
    </location>
</feature>
<gene>
    <name evidence="2" type="ORF">EDB92DRAFT_69160</name>
</gene>
<feature type="compositionally biased region" description="Low complexity" evidence="1">
    <location>
        <begin position="203"/>
        <end position="220"/>
    </location>
</feature>
<protein>
    <submittedName>
        <fullName evidence="2">Uncharacterized protein</fullName>
    </submittedName>
</protein>
<feature type="compositionally biased region" description="Basic and acidic residues" evidence="1">
    <location>
        <begin position="20"/>
        <end position="68"/>
    </location>
</feature>
<keyword evidence="3" id="KW-1185">Reference proteome</keyword>
<comment type="caution">
    <text evidence="2">The sequence shown here is derived from an EMBL/GenBank/DDBJ whole genome shotgun (WGS) entry which is preliminary data.</text>
</comment>
<dbReference type="EMBL" id="JAKELL010000001">
    <property type="protein sequence ID" value="KAH9001503.1"/>
    <property type="molecule type" value="Genomic_DNA"/>
</dbReference>
<feature type="region of interest" description="Disordered" evidence="1">
    <location>
        <begin position="199"/>
        <end position="220"/>
    </location>
</feature>
<proteinExistence type="predicted"/>
<evidence type="ECO:0000256" key="1">
    <source>
        <dbReference type="SAM" id="MobiDB-lite"/>
    </source>
</evidence>
<name>A0AAD4LR23_9AGAM</name>
<feature type="region of interest" description="Disordered" evidence="1">
    <location>
        <begin position="1"/>
        <end position="185"/>
    </location>
</feature>
<dbReference type="AlphaFoldDB" id="A0AAD4LR23"/>
<feature type="region of interest" description="Disordered" evidence="1">
    <location>
        <begin position="290"/>
        <end position="321"/>
    </location>
</feature>
<sequence length="321" mass="34668">MPLSARSRTTSNTDTTGHPARSDLDQPRFTPDRVVRSREHSRPSSPSESDRSRTAEEEAEGNSERERNPASPHLTRVHQQQRRRFASHIPVRSPGRILKIDMKPNGGVKKFTKGHKRATTEFAEANGAIPPEIPDALTPTARPIELPPPEKLHSPSPPEDLPLPELPGPPSEDDTGDNSFATRKNGGVLNFNLTAARMPRPPGAWAATPAPAPARSQTPQPTLLSIGHLRTRSNSLPQPSFTEIRSSRATTTPALTHAGTLPARTPAPPGGWFSTPGSLRRRSLMKVRFETTPSGSAVSDGDATAKGDKGSKLPYPKRTGI</sequence>